<dbReference type="GeneID" id="59332550"/>
<dbReference type="Proteomes" id="UP000593566">
    <property type="component" value="Unassembled WGS sequence"/>
</dbReference>
<proteinExistence type="predicted"/>
<accession>A0A8H6CA10</accession>
<dbReference type="RefSeq" id="XP_037149107.1">
    <property type="nucleotide sequence ID" value="XM_037295060.1"/>
</dbReference>
<sequence>MIGSGPTGGTCRELSSETDIATISLVLYSLSRRARAYSTDVARVNRGLCEHVKSAWYISALVLHGPSPSSLNTPRVISRAEQAATLESYTGIGTPPVVQIWQLLTTNLPLQYTPTGSHTTLQLTLKDNKAQNIDPSMIYNLAVLGLADIASSTVTNNGNKDLPRSGQKSSTFATSYPPSNLQFMMTASDDLPVYSVADVLRGMQELTHHLYFLELTFEVFSDISQTSSPIASGCLAFHCGSQDESMKTRGLEYANSSAANSSTAPSRELQQLTTFDELDAVAVTYYDLKGPFPVHDQSFADIATRMLADITNLIIAYHGDGLLPVYGSGNKHLLRYVDTWGSDLTISLLPTNLMRVNFTLGQAAMALKTTQKRLQNGLMMESKLEIMADDSMVGWGCLSYANASAWRGKLESRLDFVTAR</sequence>
<dbReference type="EMBL" id="JACCJB010000019">
    <property type="protein sequence ID" value="KAF6219672.1"/>
    <property type="molecule type" value="Genomic_DNA"/>
</dbReference>
<evidence type="ECO:0000313" key="1">
    <source>
        <dbReference type="EMBL" id="KAF6219672.1"/>
    </source>
</evidence>
<organism evidence="1 2">
    <name type="scientific">Letharia lupina</name>
    <dbReference type="NCBI Taxonomy" id="560253"/>
    <lineage>
        <taxon>Eukaryota</taxon>
        <taxon>Fungi</taxon>
        <taxon>Dikarya</taxon>
        <taxon>Ascomycota</taxon>
        <taxon>Pezizomycotina</taxon>
        <taxon>Lecanoromycetes</taxon>
        <taxon>OSLEUM clade</taxon>
        <taxon>Lecanoromycetidae</taxon>
        <taxon>Lecanorales</taxon>
        <taxon>Lecanorineae</taxon>
        <taxon>Parmeliaceae</taxon>
        <taxon>Letharia</taxon>
    </lineage>
</organism>
<name>A0A8H6CA10_9LECA</name>
<protein>
    <submittedName>
        <fullName evidence="1">Uncharacterized protein</fullName>
    </submittedName>
</protein>
<reference evidence="1 2" key="1">
    <citation type="journal article" date="2020" name="Genomics">
        <title>Complete, high-quality genomes from long-read metagenomic sequencing of two wolf lichen thalli reveals enigmatic genome architecture.</title>
        <authorList>
            <person name="McKenzie S.K."/>
            <person name="Walston R.F."/>
            <person name="Allen J.L."/>
        </authorList>
    </citation>
    <scope>NUCLEOTIDE SEQUENCE [LARGE SCALE GENOMIC DNA]</scope>
    <source>
        <strain evidence="1">WasteWater1</strain>
    </source>
</reference>
<dbReference type="AlphaFoldDB" id="A0A8H6CA10"/>
<evidence type="ECO:0000313" key="2">
    <source>
        <dbReference type="Proteomes" id="UP000593566"/>
    </source>
</evidence>
<gene>
    <name evidence="1" type="ORF">HO133_004141</name>
</gene>
<keyword evidence="2" id="KW-1185">Reference proteome</keyword>
<comment type="caution">
    <text evidence="1">The sequence shown here is derived from an EMBL/GenBank/DDBJ whole genome shotgun (WGS) entry which is preliminary data.</text>
</comment>